<dbReference type="SUPFAM" id="SSF50978">
    <property type="entry name" value="WD40 repeat-like"/>
    <property type="match status" value="1"/>
</dbReference>
<dbReference type="Gene3D" id="2.130.10.10">
    <property type="entry name" value="YVTN repeat-like/Quinoprotein amine dehydrogenase"/>
    <property type="match status" value="2"/>
</dbReference>
<proteinExistence type="predicted"/>
<dbReference type="Proteomes" id="UP000582016">
    <property type="component" value="Unassembled WGS sequence"/>
</dbReference>
<dbReference type="PANTHER" id="PTHR22847:SF637">
    <property type="entry name" value="WD REPEAT DOMAIN 5B"/>
    <property type="match status" value="1"/>
</dbReference>
<evidence type="ECO:0000313" key="5">
    <source>
        <dbReference type="EMBL" id="KAF5560632.1"/>
    </source>
</evidence>
<dbReference type="AlphaFoldDB" id="A0A8H5NC66"/>
<keyword evidence="6" id="KW-1185">Reference proteome</keyword>
<protein>
    <submittedName>
        <fullName evidence="5">Vegetatible incompatibility het-e-1</fullName>
    </submittedName>
</protein>
<evidence type="ECO:0000313" key="6">
    <source>
        <dbReference type="Proteomes" id="UP000582016"/>
    </source>
</evidence>
<evidence type="ECO:0000256" key="3">
    <source>
        <dbReference type="ARBA" id="ARBA00023054"/>
    </source>
</evidence>
<dbReference type="InterPro" id="IPR015943">
    <property type="entry name" value="WD40/YVTN_repeat-like_dom_sf"/>
</dbReference>
<keyword evidence="3" id="KW-0175">Coiled coil</keyword>
<comment type="caution">
    <text evidence="5">The sequence shown here is derived from an EMBL/GenBank/DDBJ whole genome shotgun (WGS) entry which is preliminary data.</text>
</comment>
<dbReference type="OrthoDB" id="674604at2759"/>
<dbReference type="InterPro" id="IPR036322">
    <property type="entry name" value="WD40_repeat_dom_sf"/>
</dbReference>
<organism evidence="5 6">
    <name type="scientific">Fusarium phyllophilum</name>
    <dbReference type="NCBI Taxonomy" id="47803"/>
    <lineage>
        <taxon>Eukaryota</taxon>
        <taxon>Fungi</taxon>
        <taxon>Dikarya</taxon>
        <taxon>Ascomycota</taxon>
        <taxon>Pezizomycotina</taxon>
        <taxon>Sordariomycetes</taxon>
        <taxon>Hypocreomycetidae</taxon>
        <taxon>Hypocreales</taxon>
        <taxon>Nectriaceae</taxon>
        <taxon>Fusarium</taxon>
        <taxon>Fusarium fujikuroi species complex</taxon>
    </lineage>
</organism>
<evidence type="ECO:0000256" key="2">
    <source>
        <dbReference type="ARBA" id="ARBA00022737"/>
    </source>
</evidence>
<dbReference type="EMBL" id="JAAOAQ010000228">
    <property type="protein sequence ID" value="KAF5560632.1"/>
    <property type="molecule type" value="Genomic_DNA"/>
</dbReference>
<reference evidence="5 6" key="1">
    <citation type="submission" date="2020-05" db="EMBL/GenBank/DDBJ databases">
        <title>Identification and distribution of gene clusters putatively required for synthesis of sphingolipid metabolism inhibitors in phylogenetically diverse species of the filamentous fungus Fusarium.</title>
        <authorList>
            <person name="Kim H.-S."/>
            <person name="Busman M."/>
            <person name="Brown D.W."/>
            <person name="Divon H."/>
            <person name="Uhlig S."/>
            <person name="Proctor R.H."/>
        </authorList>
    </citation>
    <scope>NUCLEOTIDE SEQUENCE [LARGE SCALE GENOMIC DNA]</scope>
    <source>
        <strain evidence="5 6">NRRL 13617</strain>
    </source>
</reference>
<name>A0A8H5NC66_9HYPO</name>
<keyword evidence="1" id="KW-0853">WD repeat</keyword>
<feature type="compositionally biased region" description="Polar residues" evidence="4">
    <location>
        <begin position="75"/>
        <end position="95"/>
    </location>
</feature>
<gene>
    <name evidence="5" type="ORF">FPHYL_6539</name>
</gene>
<feature type="compositionally biased region" description="Low complexity" evidence="4">
    <location>
        <begin position="44"/>
        <end position="65"/>
    </location>
</feature>
<dbReference type="PANTHER" id="PTHR22847">
    <property type="entry name" value="WD40 REPEAT PROTEIN"/>
    <property type="match status" value="1"/>
</dbReference>
<evidence type="ECO:0000256" key="1">
    <source>
        <dbReference type="ARBA" id="ARBA00022574"/>
    </source>
</evidence>
<evidence type="ECO:0000256" key="4">
    <source>
        <dbReference type="SAM" id="MobiDB-lite"/>
    </source>
</evidence>
<keyword evidence="2" id="KW-0677">Repeat</keyword>
<sequence length="627" mass="69770">MPDQKRLPLRGFIKHIGSRRGKEPPNDSTVTLLRTSPDFQGRVSPALPSTTASPTSVASTNAAATIDLPPEDVSVGSSTPRTQHGINISTTKSESQDQQVQFQELWNEAIIAIRESKDGDKLAEALQILDQASAKDSEQSLSVLISKLEAAMKRVGECISEFESPDKPYHVHLSSQGQWIATIAKESIFLSKWNPPIAPSWTVLEGQHDGHILRFSNDGTVVVSLSSTSKTVKVWSTESIKCLLKLNFEEPRAPDQFSLTKDWLVITFDSYRIAVLDVKTGAVCKSLRSDFKVGPIISDDGTLLAGQSHDDVISIWDLTSGAFTESSHGEAMGIEMVTPIADGNTILSQNEGVVKLWNMQSRACKETLEPEDPFMQQIFIAAATTASTFTVLKDPMIEIWSINPLRQLKTLERELSLVQRRYCFLAIASNGQRLAISPDLRSIEMWNVGDGALEHTINMPLMHFPCIAFSSDGARIAYYLVKSIEIRCLPGLEPLTITTDVSPEVPYLRTLTFHGNWLVGINMNTQVQVWDASTGESLFLSQPYPELRASNFPYSFLSTDVIVRSVHRGMEGLEPYYISQEPPWLMKNDEKLLWLPPDYRPQSVYISRTTMVLGTFSGRVLFLYLKE</sequence>
<accession>A0A8H5NC66</accession>
<feature type="region of interest" description="Disordered" evidence="4">
    <location>
        <begin position="37"/>
        <end position="95"/>
    </location>
</feature>